<evidence type="ECO:0000256" key="1">
    <source>
        <dbReference type="SAM" id="MobiDB-lite"/>
    </source>
</evidence>
<keyword evidence="4" id="KW-1185">Reference proteome</keyword>
<evidence type="ECO:0000313" key="3">
    <source>
        <dbReference type="EMBL" id="WIA16865.1"/>
    </source>
</evidence>
<dbReference type="Gene3D" id="2.130.10.10">
    <property type="entry name" value="YVTN repeat-like/Quinoprotein amine dehydrogenase"/>
    <property type="match status" value="1"/>
</dbReference>
<evidence type="ECO:0000313" key="4">
    <source>
        <dbReference type="Proteomes" id="UP001244341"/>
    </source>
</evidence>
<dbReference type="InterPro" id="IPR040458">
    <property type="entry name" value="Vid27"/>
</dbReference>
<dbReference type="InterPro" id="IPR015943">
    <property type="entry name" value="WD40/YVTN_repeat-like_dom_sf"/>
</dbReference>
<gene>
    <name evidence="3" type="ORF">OEZ85_013796</name>
</gene>
<dbReference type="PANTHER" id="PTHR31913:SF0">
    <property type="entry name" value="VACUOLAR IMPORT AND DEGRADATION PROTEIN 27"/>
    <property type="match status" value="1"/>
</dbReference>
<reference evidence="3 4" key="1">
    <citation type="submission" date="2023-05" db="EMBL/GenBank/DDBJ databases">
        <title>A 100% complete, gapless, phased diploid assembly of the Scenedesmus obliquus UTEX 3031 genome.</title>
        <authorList>
            <person name="Biondi T.C."/>
            <person name="Hanschen E.R."/>
            <person name="Kwon T."/>
            <person name="Eng W."/>
            <person name="Kruse C.P.S."/>
            <person name="Koehler S.I."/>
            <person name="Kunde Y."/>
            <person name="Gleasner C.D."/>
            <person name="You Mak K.T."/>
            <person name="Polle J."/>
            <person name="Hovde B.T."/>
            <person name="Starkenburg S.R."/>
        </authorList>
    </citation>
    <scope>NUCLEOTIDE SEQUENCE [LARGE SCALE GENOMIC DNA]</scope>
    <source>
        <strain evidence="3 4">DOE0152z</strain>
    </source>
</reference>
<evidence type="ECO:0000259" key="2">
    <source>
        <dbReference type="Pfam" id="PF08553"/>
    </source>
</evidence>
<organism evidence="3 4">
    <name type="scientific">Tetradesmus obliquus</name>
    <name type="common">Green alga</name>
    <name type="synonym">Acutodesmus obliquus</name>
    <dbReference type="NCBI Taxonomy" id="3088"/>
    <lineage>
        <taxon>Eukaryota</taxon>
        <taxon>Viridiplantae</taxon>
        <taxon>Chlorophyta</taxon>
        <taxon>core chlorophytes</taxon>
        <taxon>Chlorophyceae</taxon>
        <taxon>CS clade</taxon>
        <taxon>Sphaeropleales</taxon>
        <taxon>Scenedesmaceae</taxon>
        <taxon>Tetradesmus</taxon>
    </lineage>
</organism>
<dbReference type="SUPFAM" id="SSF50978">
    <property type="entry name" value="WD40 repeat-like"/>
    <property type="match status" value="1"/>
</dbReference>
<dbReference type="Proteomes" id="UP001244341">
    <property type="component" value="Chromosome 8b"/>
</dbReference>
<name>A0ABY8U6M6_TETOB</name>
<sequence>MFVGDLETIVRTLDFTKDDVEVSQARICTSSKAAQLSDSPYLLGLDRNRLSMWDFRTQAGIVEWIDGREYGRGYNFKCLATSGDGHVVVGSADGKISLYKAGKLTKAQKVIPGIGKPITAIDITYDSSWILATTDDYLLVIGAVTEGGRRSAFRGACAPGPVNMRMLRLTPDDEAAAGLAGYAFTNAKFPWVTDSNSESDCERWITASRGSYTVMWNFARVKTSAGATFDDGDYPTFEEYHLSTQGQHPVVDSAFMHHRSADLQGGAPDQDLPGSATVKQAPSS</sequence>
<accession>A0ABY8U6M6</accession>
<protein>
    <recommendedName>
        <fullName evidence="2">Vacuolar import/degradation Vid27 C-terminal domain-containing protein</fullName>
    </recommendedName>
</protein>
<feature type="domain" description="Vacuolar import/degradation Vid27 C-terminal" evidence="2">
    <location>
        <begin position="17"/>
        <end position="225"/>
    </location>
</feature>
<dbReference type="EMBL" id="CP126215">
    <property type="protein sequence ID" value="WIA16865.1"/>
    <property type="molecule type" value="Genomic_DNA"/>
</dbReference>
<dbReference type="Pfam" id="PF08553">
    <property type="entry name" value="VID27"/>
    <property type="match status" value="1"/>
</dbReference>
<dbReference type="InterPro" id="IPR036322">
    <property type="entry name" value="WD40_repeat_dom_sf"/>
</dbReference>
<dbReference type="InterPro" id="IPR013863">
    <property type="entry name" value="VID27_C"/>
</dbReference>
<dbReference type="PANTHER" id="PTHR31913">
    <property type="entry name" value="VACUOLAR IMPORT AND DEGRADATION PROTEIN 27"/>
    <property type="match status" value="1"/>
</dbReference>
<proteinExistence type="predicted"/>
<feature type="region of interest" description="Disordered" evidence="1">
    <location>
        <begin position="261"/>
        <end position="284"/>
    </location>
</feature>